<feature type="compositionally biased region" description="Polar residues" evidence="2">
    <location>
        <begin position="94"/>
        <end position="108"/>
    </location>
</feature>
<evidence type="ECO:0000256" key="1">
    <source>
        <dbReference type="SAM" id="Coils"/>
    </source>
</evidence>
<feature type="region of interest" description="Disordered" evidence="2">
    <location>
        <begin position="326"/>
        <end position="358"/>
    </location>
</feature>
<feature type="compositionally biased region" description="Low complexity" evidence="2">
    <location>
        <begin position="337"/>
        <end position="349"/>
    </location>
</feature>
<evidence type="ECO:0000256" key="2">
    <source>
        <dbReference type="SAM" id="MobiDB-lite"/>
    </source>
</evidence>
<dbReference type="EMBL" id="CAHR02000063">
    <property type="protein sequence ID" value="CCG81920.1"/>
    <property type="molecule type" value="Genomic_DNA"/>
</dbReference>
<dbReference type="Pfam" id="PF01302">
    <property type="entry name" value="CAP_GLY"/>
    <property type="match status" value="1"/>
</dbReference>
<dbReference type="Proteomes" id="UP000013776">
    <property type="component" value="Unassembled WGS sequence"/>
</dbReference>
<feature type="compositionally biased region" description="Polar residues" evidence="2">
    <location>
        <begin position="458"/>
        <end position="477"/>
    </location>
</feature>
<keyword evidence="1" id="KW-0175">Coiled coil</keyword>
<name>R4X915_TAPDE</name>
<evidence type="ECO:0000313" key="4">
    <source>
        <dbReference type="EMBL" id="CCG81920.1"/>
    </source>
</evidence>
<comment type="caution">
    <text evidence="4">The sequence shown here is derived from an EMBL/GenBank/DDBJ whole genome shotgun (WGS) entry which is preliminary data.</text>
</comment>
<dbReference type="PROSITE" id="PS50245">
    <property type="entry name" value="CAP_GLY_2"/>
    <property type="match status" value="1"/>
</dbReference>
<feature type="region of interest" description="Disordered" evidence="2">
    <location>
        <begin position="457"/>
        <end position="506"/>
    </location>
</feature>
<gene>
    <name evidence="4" type="ORF">TAPDE_001810</name>
</gene>
<dbReference type="PANTHER" id="PTHR18916">
    <property type="entry name" value="DYNACTIN 1-RELATED MICROTUBULE-BINDING"/>
    <property type="match status" value="1"/>
</dbReference>
<dbReference type="Gene3D" id="2.30.30.190">
    <property type="entry name" value="CAP Gly-rich-like domain"/>
    <property type="match status" value="1"/>
</dbReference>
<dbReference type="SUPFAM" id="SSF74924">
    <property type="entry name" value="Cap-Gly domain"/>
    <property type="match status" value="1"/>
</dbReference>
<protein>
    <submittedName>
        <fullName evidence="4">CLIP170 family protein Tip1</fullName>
    </submittedName>
</protein>
<feature type="compositionally biased region" description="Basic and acidic residues" evidence="2">
    <location>
        <begin position="326"/>
        <end position="335"/>
    </location>
</feature>
<feature type="coiled-coil region" evidence="1">
    <location>
        <begin position="130"/>
        <end position="157"/>
    </location>
</feature>
<evidence type="ECO:0000259" key="3">
    <source>
        <dbReference type="PROSITE" id="PS50245"/>
    </source>
</evidence>
<dbReference type="OrthoDB" id="2130750at2759"/>
<keyword evidence="5" id="KW-1185">Reference proteome</keyword>
<dbReference type="AlphaFoldDB" id="R4X915"/>
<dbReference type="STRING" id="1097556.R4X915"/>
<feature type="region of interest" description="Disordered" evidence="2">
    <location>
        <begin position="85"/>
        <end position="122"/>
    </location>
</feature>
<sequence>METFGEASLGDTVEVPGNHLGVVMYVGPVQGREGVFLGIDLKAPDFDKGRNDGSHNGVQYFTAKGPSSGIFVPQGRCRLVETAARKERPPEVNRPSSRRSFSGISTPGSPRPLSDGLARSEKSDVEAAALQKLLNENAMLHKELEESQSRLIEAQRKNTIQVQEMDELMTTLVELEALQHGHSESKESKSSVLGDMQAFLDDRERKIEELRAEAESRRTEFRQVTEHQQATIDELKSLHQEQLTALQEKHDDIEERLLSSAGEQFVQESPDTAQMEVLQGQLLELSDELDALVAQQDRARQDIEIANSRIRDLEAENENLLQTLAESERLDDKARNSSSLHSLRHTTSTENLHDDHPQKRQTIQFLENEIRHLKAEKEQAISKLSQRPEREVPESVLEEMIDLKKAIVDLRQQLEESERDRLASQGIRAELEAERQARKNLEAQHEQMEDTLERTILHINSKSPRTSVQGKTPNKGQSKPPKLSLATSPVDPSLDLRSPRADRGQTTVELPSEGALFCEFCETEGHDIVSCGQVFGSTSVTPAKPQNDLFSALQDEDDDETY</sequence>
<accession>R4X915</accession>
<dbReference type="InterPro" id="IPR000938">
    <property type="entry name" value="CAP-Gly_domain"/>
</dbReference>
<dbReference type="VEuPathDB" id="FungiDB:TAPDE_001810"/>
<dbReference type="eggNOG" id="KOG4568">
    <property type="taxonomic scope" value="Eukaryota"/>
</dbReference>
<proteinExistence type="predicted"/>
<reference evidence="4 5" key="1">
    <citation type="journal article" date="2013" name="MBio">
        <title>Genome sequencing of the plant pathogen Taphrina deformans, the causal agent of peach leaf curl.</title>
        <authorList>
            <person name="Cisse O.H."/>
            <person name="Almeida J.M.G.C.F."/>
            <person name="Fonseca A."/>
            <person name="Kumar A.A."/>
            <person name="Salojaervi J."/>
            <person name="Overmyer K."/>
            <person name="Hauser P.M."/>
            <person name="Pagni M."/>
        </authorList>
    </citation>
    <scope>NUCLEOTIDE SEQUENCE [LARGE SCALE GENOMIC DNA]</scope>
    <source>
        <strain evidence="5">PYCC 5710 / ATCC 11124 / CBS 356.35 / IMI 108563 / JCM 9778 / NBRC 8474</strain>
    </source>
</reference>
<feature type="domain" description="CAP-Gly" evidence="3">
    <location>
        <begin position="27"/>
        <end position="73"/>
    </location>
</feature>
<dbReference type="InterPro" id="IPR036859">
    <property type="entry name" value="CAP-Gly_dom_sf"/>
</dbReference>
<feature type="region of interest" description="Disordered" evidence="2">
    <location>
        <begin position="542"/>
        <end position="562"/>
    </location>
</feature>
<evidence type="ECO:0000313" key="5">
    <source>
        <dbReference type="Proteomes" id="UP000013776"/>
    </source>
</evidence>
<dbReference type="SMART" id="SM01052">
    <property type="entry name" value="CAP_GLY"/>
    <property type="match status" value="1"/>
</dbReference>
<organism evidence="4 5">
    <name type="scientific">Taphrina deformans (strain PYCC 5710 / ATCC 11124 / CBS 356.35 / IMI 108563 / JCM 9778 / NBRC 8474)</name>
    <name type="common">Peach leaf curl fungus</name>
    <name type="synonym">Lalaria deformans</name>
    <dbReference type="NCBI Taxonomy" id="1097556"/>
    <lineage>
        <taxon>Eukaryota</taxon>
        <taxon>Fungi</taxon>
        <taxon>Dikarya</taxon>
        <taxon>Ascomycota</taxon>
        <taxon>Taphrinomycotina</taxon>
        <taxon>Taphrinomycetes</taxon>
        <taxon>Taphrinales</taxon>
        <taxon>Taphrinaceae</taxon>
        <taxon>Taphrina</taxon>
    </lineage>
</organism>